<evidence type="ECO:0000256" key="6">
    <source>
        <dbReference type="SAM" id="Phobius"/>
    </source>
</evidence>
<keyword evidence="4 6" id="KW-1133">Transmembrane helix</keyword>
<gene>
    <name evidence="8" type="primary">Dwil\GK24760</name>
    <name evidence="8" type="ORF">Dwil_GK24760</name>
</gene>
<keyword evidence="5 6" id="KW-0472">Membrane</keyword>
<dbReference type="Proteomes" id="UP000007798">
    <property type="component" value="Unassembled WGS sequence"/>
</dbReference>
<reference evidence="8 9" key="1">
    <citation type="journal article" date="2007" name="Nature">
        <title>Evolution of genes and genomes on the Drosophila phylogeny.</title>
        <authorList>
            <consortium name="Drosophila 12 Genomes Consortium"/>
            <person name="Clark A.G."/>
            <person name="Eisen M.B."/>
            <person name="Smith D.R."/>
            <person name="Bergman C.M."/>
            <person name="Oliver B."/>
            <person name="Markow T.A."/>
            <person name="Kaufman T.C."/>
            <person name="Kellis M."/>
            <person name="Gelbart W."/>
            <person name="Iyer V.N."/>
            <person name="Pollard D.A."/>
            <person name="Sackton T.B."/>
            <person name="Larracuente A.M."/>
            <person name="Singh N.D."/>
            <person name="Abad J.P."/>
            <person name="Abt D.N."/>
            <person name="Adryan B."/>
            <person name="Aguade M."/>
            <person name="Akashi H."/>
            <person name="Anderson W.W."/>
            <person name="Aquadro C.F."/>
            <person name="Ardell D.H."/>
            <person name="Arguello R."/>
            <person name="Artieri C.G."/>
            <person name="Barbash D.A."/>
            <person name="Barker D."/>
            <person name="Barsanti P."/>
            <person name="Batterham P."/>
            <person name="Batzoglou S."/>
            <person name="Begun D."/>
            <person name="Bhutkar A."/>
            <person name="Blanco E."/>
            <person name="Bosak S.A."/>
            <person name="Bradley R.K."/>
            <person name="Brand A.D."/>
            <person name="Brent M.R."/>
            <person name="Brooks A.N."/>
            <person name="Brown R.H."/>
            <person name="Butlin R.K."/>
            <person name="Caggese C."/>
            <person name="Calvi B.R."/>
            <person name="Bernardo de Carvalho A."/>
            <person name="Caspi A."/>
            <person name="Castrezana S."/>
            <person name="Celniker S.E."/>
            <person name="Chang J.L."/>
            <person name="Chapple C."/>
            <person name="Chatterji S."/>
            <person name="Chinwalla A."/>
            <person name="Civetta A."/>
            <person name="Clifton S.W."/>
            <person name="Comeron J.M."/>
            <person name="Costello J.C."/>
            <person name="Coyne J.A."/>
            <person name="Daub J."/>
            <person name="David R.G."/>
            <person name="Delcher A.L."/>
            <person name="Delehaunty K."/>
            <person name="Do C.B."/>
            <person name="Ebling H."/>
            <person name="Edwards K."/>
            <person name="Eickbush T."/>
            <person name="Evans J.D."/>
            <person name="Filipski A."/>
            <person name="Findeiss S."/>
            <person name="Freyhult E."/>
            <person name="Fulton L."/>
            <person name="Fulton R."/>
            <person name="Garcia A.C."/>
            <person name="Gardiner A."/>
            <person name="Garfield D.A."/>
            <person name="Garvin B.E."/>
            <person name="Gibson G."/>
            <person name="Gilbert D."/>
            <person name="Gnerre S."/>
            <person name="Godfrey J."/>
            <person name="Good R."/>
            <person name="Gotea V."/>
            <person name="Gravely B."/>
            <person name="Greenberg A.J."/>
            <person name="Griffiths-Jones S."/>
            <person name="Gross S."/>
            <person name="Guigo R."/>
            <person name="Gustafson E.A."/>
            <person name="Haerty W."/>
            <person name="Hahn M.W."/>
            <person name="Halligan D.L."/>
            <person name="Halpern A.L."/>
            <person name="Halter G.M."/>
            <person name="Han M.V."/>
            <person name="Heger A."/>
            <person name="Hillier L."/>
            <person name="Hinrichs A.S."/>
            <person name="Holmes I."/>
            <person name="Hoskins R.A."/>
            <person name="Hubisz M.J."/>
            <person name="Hultmark D."/>
            <person name="Huntley M.A."/>
            <person name="Jaffe D.B."/>
            <person name="Jagadeeshan S."/>
            <person name="Jeck W.R."/>
            <person name="Johnson J."/>
            <person name="Jones C.D."/>
            <person name="Jordan W.C."/>
            <person name="Karpen G.H."/>
            <person name="Kataoka E."/>
            <person name="Keightley P.D."/>
            <person name="Kheradpour P."/>
            <person name="Kirkness E.F."/>
            <person name="Koerich L.B."/>
            <person name="Kristiansen K."/>
            <person name="Kudrna D."/>
            <person name="Kulathinal R.J."/>
            <person name="Kumar S."/>
            <person name="Kwok R."/>
            <person name="Lander E."/>
            <person name="Langley C.H."/>
            <person name="Lapoint R."/>
            <person name="Lazzaro B.P."/>
            <person name="Lee S.J."/>
            <person name="Levesque L."/>
            <person name="Li R."/>
            <person name="Lin C.F."/>
            <person name="Lin M.F."/>
            <person name="Lindblad-Toh K."/>
            <person name="Llopart A."/>
            <person name="Long M."/>
            <person name="Low L."/>
            <person name="Lozovsky E."/>
            <person name="Lu J."/>
            <person name="Luo M."/>
            <person name="Machado C.A."/>
            <person name="Makalowski W."/>
            <person name="Marzo M."/>
            <person name="Matsuda M."/>
            <person name="Matzkin L."/>
            <person name="McAllister B."/>
            <person name="McBride C.S."/>
            <person name="McKernan B."/>
            <person name="McKernan K."/>
            <person name="Mendez-Lago M."/>
            <person name="Minx P."/>
            <person name="Mollenhauer M.U."/>
            <person name="Montooth K."/>
            <person name="Mount S.M."/>
            <person name="Mu X."/>
            <person name="Myers E."/>
            <person name="Negre B."/>
            <person name="Newfeld S."/>
            <person name="Nielsen R."/>
            <person name="Noor M.A."/>
            <person name="O'Grady P."/>
            <person name="Pachter L."/>
            <person name="Papaceit M."/>
            <person name="Parisi M.J."/>
            <person name="Parisi M."/>
            <person name="Parts L."/>
            <person name="Pedersen J.S."/>
            <person name="Pesole G."/>
            <person name="Phillippy A.M."/>
            <person name="Ponting C.P."/>
            <person name="Pop M."/>
            <person name="Porcelli D."/>
            <person name="Powell J.R."/>
            <person name="Prohaska S."/>
            <person name="Pruitt K."/>
            <person name="Puig M."/>
            <person name="Quesneville H."/>
            <person name="Ram K.R."/>
            <person name="Rand D."/>
            <person name="Rasmussen M.D."/>
            <person name="Reed L.K."/>
            <person name="Reenan R."/>
            <person name="Reily A."/>
            <person name="Remington K.A."/>
            <person name="Rieger T.T."/>
            <person name="Ritchie M.G."/>
            <person name="Robin C."/>
            <person name="Rogers Y.H."/>
            <person name="Rohde C."/>
            <person name="Rozas J."/>
            <person name="Rubenfield M.J."/>
            <person name="Ruiz A."/>
            <person name="Russo S."/>
            <person name="Salzberg S.L."/>
            <person name="Sanchez-Gracia A."/>
            <person name="Saranga D.J."/>
            <person name="Sato H."/>
            <person name="Schaeffer S.W."/>
            <person name="Schatz M.C."/>
            <person name="Schlenke T."/>
            <person name="Schwartz R."/>
            <person name="Segarra C."/>
            <person name="Singh R.S."/>
            <person name="Sirot L."/>
            <person name="Sirota M."/>
            <person name="Sisneros N.B."/>
            <person name="Smith C.D."/>
            <person name="Smith T.F."/>
            <person name="Spieth J."/>
            <person name="Stage D.E."/>
            <person name="Stark A."/>
            <person name="Stephan W."/>
            <person name="Strausberg R.L."/>
            <person name="Strempel S."/>
            <person name="Sturgill D."/>
            <person name="Sutton G."/>
            <person name="Sutton G.G."/>
            <person name="Tao W."/>
            <person name="Teichmann S."/>
            <person name="Tobari Y.N."/>
            <person name="Tomimura Y."/>
            <person name="Tsolas J.M."/>
            <person name="Valente V.L."/>
            <person name="Venter E."/>
            <person name="Venter J.C."/>
            <person name="Vicario S."/>
            <person name="Vieira F.G."/>
            <person name="Vilella A.J."/>
            <person name="Villasante A."/>
            <person name="Walenz B."/>
            <person name="Wang J."/>
            <person name="Wasserman M."/>
            <person name="Watts T."/>
            <person name="Wilson D."/>
            <person name="Wilson R.K."/>
            <person name="Wing R.A."/>
            <person name="Wolfner M.F."/>
            <person name="Wong A."/>
            <person name="Wong G.K."/>
            <person name="Wu C.I."/>
            <person name="Wu G."/>
            <person name="Yamamoto D."/>
            <person name="Yang H.P."/>
            <person name="Yang S.P."/>
            <person name="Yorke J.A."/>
            <person name="Yoshida K."/>
            <person name="Zdobnov E."/>
            <person name="Zhang P."/>
            <person name="Zhang Y."/>
            <person name="Zimin A.V."/>
            <person name="Baldwin J."/>
            <person name="Abdouelleil A."/>
            <person name="Abdulkadir J."/>
            <person name="Abebe A."/>
            <person name="Abera B."/>
            <person name="Abreu J."/>
            <person name="Acer S.C."/>
            <person name="Aftuck L."/>
            <person name="Alexander A."/>
            <person name="An P."/>
            <person name="Anderson E."/>
            <person name="Anderson S."/>
            <person name="Arachi H."/>
            <person name="Azer M."/>
            <person name="Bachantsang P."/>
            <person name="Barry A."/>
            <person name="Bayul T."/>
            <person name="Berlin A."/>
            <person name="Bessette D."/>
            <person name="Bloom T."/>
            <person name="Blye J."/>
            <person name="Boguslavskiy L."/>
            <person name="Bonnet C."/>
            <person name="Boukhgalter B."/>
            <person name="Bourzgui I."/>
            <person name="Brown A."/>
            <person name="Cahill P."/>
            <person name="Channer S."/>
            <person name="Cheshatsang Y."/>
            <person name="Chuda L."/>
            <person name="Citroen M."/>
            <person name="Collymore A."/>
            <person name="Cooke P."/>
            <person name="Costello M."/>
            <person name="D'Aco K."/>
            <person name="Daza R."/>
            <person name="De Haan G."/>
            <person name="DeGray S."/>
            <person name="DeMaso C."/>
            <person name="Dhargay N."/>
            <person name="Dooley K."/>
            <person name="Dooley E."/>
            <person name="Doricent M."/>
            <person name="Dorje P."/>
            <person name="Dorjee K."/>
            <person name="Dupes A."/>
            <person name="Elong R."/>
            <person name="Falk J."/>
            <person name="Farina A."/>
            <person name="Faro S."/>
            <person name="Ferguson D."/>
            <person name="Fisher S."/>
            <person name="Foley C.D."/>
            <person name="Franke A."/>
            <person name="Friedrich D."/>
            <person name="Gadbois L."/>
            <person name="Gearin G."/>
            <person name="Gearin C.R."/>
            <person name="Giannoukos G."/>
            <person name="Goode T."/>
            <person name="Graham J."/>
            <person name="Grandbois E."/>
            <person name="Grewal S."/>
            <person name="Gyaltsen K."/>
            <person name="Hafez N."/>
            <person name="Hagos B."/>
            <person name="Hall J."/>
            <person name="Henson C."/>
            <person name="Hollinger A."/>
            <person name="Honan T."/>
            <person name="Huard M.D."/>
            <person name="Hughes L."/>
            <person name="Hurhula B."/>
            <person name="Husby M.E."/>
            <person name="Kamat A."/>
            <person name="Kanga B."/>
            <person name="Kashin S."/>
            <person name="Khazanovich D."/>
            <person name="Kisner P."/>
            <person name="Lance K."/>
            <person name="Lara M."/>
            <person name="Lee W."/>
            <person name="Lennon N."/>
            <person name="Letendre F."/>
            <person name="LeVine R."/>
            <person name="Lipovsky A."/>
            <person name="Liu X."/>
            <person name="Liu J."/>
            <person name="Liu S."/>
            <person name="Lokyitsang T."/>
            <person name="Lokyitsang Y."/>
            <person name="Lubonja R."/>
            <person name="Lui A."/>
            <person name="MacDonald P."/>
            <person name="Magnisalis V."/>
            <person name="Maru K."/>
            <person name="Matthews C."/>
            <person name="McCusker W."/>
            <person name="McDonough S."/>
            <person name="Mehta T."/>
            <person name="Meldrim J."/>
            <person name="Meneus L."/>
            <person name="Mihai O."/>
            <person name="Mihalev A."/>
            <person name="Mihova T."/>
            <person name="Mittelman R."/>
            <person name="Mlenga V."/>
            <person name="Montmayeur A."/>
            <person name="Mulrain L."/>
            <person name="Navidi A."/>
            <person name="Naylor J."/>
            <person name="Negash T."/>
            <person name="Nguyen T."/>
            <person name="Nguyen N."/>
            <person name="Nicol R."/>
            <person name="Norbu C."/>
            <person name="Norbu N."/>
            <person name="Novod N."/>
            <person name="O'Neill B."/>
            <person name="Osman S."/>
            <person name="Markiewicz E."/>
            <person name="Oyono O.L."/>
            <person name="Patti C."/>
            <person name="Phunkhang P."/>
            <person name="Pierre F."/>
            <person name="Priest M."/>
            <person name="Raghuraman S."/>
            <person name="Rege F."/>
            <person name="Reyes R."/>
            <person name="Rise C."/>
            <person name="Rogov P."/>
            <person name="Ross K."/>
            <person name="Ryan E."/>
            <person name="Settipalli S."/>
            <person name="Shea T."/>
            <person name="Sherpa N."/>
            <person name="Shi L."/>
            <person name="Shih D."/>
            <person name="Sparrow T."/>
            <person name="Spaulding J."/>
            <person name="Stalker J."/>
            <person name="Stange-Thomann N."/>
            <person name="Stavropoulos S."/>
            <person name="Stone C."/>
            <person name="Strader C."/>
            <person name="Tesfaye S."/>
            <person name="Thomson T."/>
            <person name="Thoulutsang Y."/>
            <person name="Thoulutsang D."/>
            <person name="Topham K."/>
            <person name="Topping I."/>
            <person name="Tsamla T."/>
            <person name="Vassiliev H."/>
            <person name="Vo A."/>
            <person name="Wangchuk T."/>
            <person name="Wangdi T."/>
            <person name="Weiand M."/>
            <person name="Wilkinson J."/>
            <person name="Wilson A."/>
            <person name="Yadav S."/>
            <person name="Young G."/>
            <person name="Yu Q."/>
            <person name="Zembek L."/>
            <person name="Zhong D."/>
            <person name="Zimmer A."/>
            <person name="Zwirko Z."/>
            <person name="Jaffe D.B."/>
            <person name="Alvarez P."/>
            <person name="Brockman W."/>
            <person name="Butler J."/>
            <person name="Chin C."/>
            <person name="Gnerre S."/>
            <person name="Grabherr M."/>
            <person name="Kleber M."/>
            <person name="Mauceli E."/>
            <person name="MacCallum I."/>
        </authorList>
    </citation>
    <scope>NUCLEOTIDE SEQUENCE [LARGE SCALE GENOMIC DNA]</scope>
    <source>
        <strain evidence="9">Tucson 14030-0811.24</strain>
    </source>
</reference>
<accession>B4N021</accession>
<dbReference type="GO" id="GO:0016020">
    <property type="term" value="C:membrane"/>
    <property type="evidence" value="ECO:0007669"/>
    <property type="project" value="UniProtKB-SubCell"/>
</dbReference>
<evidence type="ECO:0000313" key="8">
    <source>
        <dbReference type="EMBL" id="EDW77956.2"/>
    </source>
</evidence>
<dbReference type="PANTHER" id="PTHR43568">
    <property type="entry name" value="P PROTEIN"/>
    <property type="match status" value="1"/>
</dbReference>
<dbReference type="InParanoid" id="B4N021"/>
<dbReference type="AlphaFoldDB" id="B4N021"/>
<organism evidence="8 9">
    <name type="scientific">Drosophila willistoni</name>
    <name type="common">Fruit fly</name>
    <dbReference type="NCBI Taxonomy" id="7260"/>
    <lineage>
        <taxon>Eukaryota</taxon>
        <taxon>Metazoa</taxon>
        <taxon>Ecdysozoa</taxon>
        <taxon>Arthropoda</taxon>
        <taxon>Hexapoda</taxon>
        <taxon>Insecta</taxon>
        <taxon>Pterygota</taxon>
        <taxon>Neoptera</taxon>
        <taxon>Endopterygota</taxon>
        <taxon>Diptera</taxon>
        <taxon>Brachycera</taxon>
        <taxon>Muscomorpha</taxon>
        <taxon>Ephydroidea</taxon>
        <taxon>Drosophilidae</taxon>
        <taxon>Drosophila</taxon>
        <taxon>Sophophora</taxon>
    </lineage>
</organism>
<sequence length="477" mass="53076">MYTLIIWDILDRTLAALITTSAGIAVLGLMDARPPLRTIMSWIDIDTLMLLFGMMIMVGILAETGAFDYIAVTSYRCSKGHAGSMMLFLCLFSAFLSAFLDNVTMVLLMVPLTIRLCEVMSLRPTSSLILIAVFTNIGGTLTPVGDPPNVIIATNDFVVDRGIDFFNFTLHMLPGVLLGIIVCLILLYVMLHRKILVAGRSSQLSNGELDERMSADIRRRAQELTLRYSNQTNNRFFRPVPNFIETLAELEIRYKIRNMPLLIKCCIAIGFAMVLFFTNSLPFMKGARLPWVAVLAALLLLILANFKDMQLLLLKVEWSTLLFFASLFILMEILVVLGLIEWICAHTVSLILSVSEKYQLIVAITLVLWISAMTSAFVDNIPITTMMLKLAIELDDHKSLNLPFPPLIWALAFGACFGGNGTLIGASANVVSAGLASQHGYKITFMDFLKIGFPLMISTVLVVWIYLLIAHSVFSWH</sequence>
<keyword evidence="3 6" id="KW-0812">Transmembrane</keyword>
<proteinExistence type="predicted"/>
<dbReference type="InterPro" id="IPR004680">
    <property type="entry name" value="Cit_transptr-like_dom"/>
</dbReference>
<evidence type="ECO:0000313" key="9">
    <source>
        <dbReference type="Proteomes" id="UP000007798"/>
    </source>
</evidence>
<evidence type="ECO:0000256" key="4">
    <source>
        <dbReference type="ARBA" id="ARBA00022989"/>
    </source>
</evidence>
<dbReference type="EMBL" id="CH963920">
    <property type="protein sequence ID" value="EDW77956.2"/>
    <property type="molecule type" value="Genomic_DNA"/>
</dbReference>
<evidence type="ECO:0000256" key="3">
    <source>
        <dbReference type="ARBA" id="ARBA00022692"/>
    </source>
</evidence>
<name>B4N021_DROWI</name>
<evidence type="ECO:0000259" key="7">
    <source>
        <dbReference type="Pfam" id="PF03600"/>
    </source>
</evidence>
<dbReference type="InterPro" id="IPR051475">
    <property type="entry name" value="Diverse_Ion_Transporter"/>
</dbReference>
<feature type="transmembrane region" description="Helical" evidence="6">
    <location>
        <begin position="42"/>
        <end position="62"/>
    </location>
</feature>
<evidence type="ECO:0000256" key="1">
    <source>
        <dbReference type="ARBA" id="ARBA00004141"/>
    </source>
</evidence>
<feature type="transmembrane region" description="Helical" evidence="6">
    <location>
        <begin position="451"/>
        <end position="474"/>
    </location>
</feature>
<protein>
    <recommendedName>
        <fullName evidence="7">Citrate transporter-like domain-containing protein</fullName>
    </recommendedName>
</protein>
<feature type="domain" description="Citrate transporter-like" evidence="7">
    <location>
        <begin position="2"/>
        <end position="414"/>
    </location>
</feature>
<feature type="transmembrane region" description="Helical" evidence="6">
    <location>
        <begin position="82"/>
        <end position="114"/>
    </location>
</feature>
<dbReference type="PANTHER" id="PTHR43568:SF1">
    <property type="entry name" value="P PROTEIN"/>
    <property type="match status" value="1"/>
</dbReference>
<dbReference type="OrthoDB" id="442352at2759"/>
<feature type="transmembrane region" description="Helical" evidence="6">
    <location>
        <begin position="360"/>
        <end position="378"/>
    </location>
</feature>
<feature type="transmembrane region" description="Helical" evidence="6">
    <location>
        <begin position="12"/>
        <end position="30"/>
    </location>
</feature>
<comment type="subcellular location">
    <subcellularLocation>
        <location evidence="1">Membrane</location>
        <topology evidence="1">Multi-pass membrane protein</topology>
    </subcellularLocation>
</comment>
<feature type="transmembrane region" description="Helical" evidence="6">
    <location>
        <begin position="165"/>
        <end position="191"/>
    </location>
</feature>
<evidence type="ECO:0000256" key="5">
    <source>
        <dbReference type="ARBA" id="ARBA00023136"/>
    </source>
</evidence>
<evidence type="ECO:0000256" key="2">
    <source>
        <dbReference type="ARBA" id="ARBA00022448"/>
    </source>
</evidence>
<keyword evidence="9" id="KW-1185">Reference proteome</keyword>
<dbReference type="HOGENOM" id="CLU_011920_2_0_1"/>
<dbReference type="GO" id="GO:0055085">
    <property type="term" value="P:transmembrane transport"/>
    <property type="evidence" value="ECO:0007669"/>
    <property type="project" value="InterPro"/>
</dbReference>
<keyword evidence="2" id="KW-0813">Transport</keyword>
<feature type="transmembrane region" description="Helical" evidence="6">
    <location>
        <begin position="289"/>
        <end position="306"/>
    </location>
</feature>
<dbReference type="CDD" id="cd01116">
    <property type="entry name" value="P_permease"/>
    <property type="match status" value="1"/>
</dbReference>
<feature type="transmembrane region" description="Helical" evidence="6">
    <location>
        <begin position="261"/>
        <end position="283"/>
    </location>
</feature>
<feature type="transmembrane region" description="Helical" evidence="6">
    <location>
        <begin position="318"/>
        <end position="340"/>
    </location>
</feature>
<dbReference type="Pfam" id="PF03600">
    <property type="entry name" value="CitMHS"/>
    <property type="match status" value="1"/>
</dbReference>
<dbReference type="STRING" id="7260.B4N021"/>
<dbReference type="eggNOG" id="KOG2639">
    <property type="taxonomic scope" value="Eukaryota"/>
</dbReference>